<dbReference type="HOGENOM" id="CLU_1570776_0_0_1"/>
<accession>A0A067S7T4</accession>
<evidence type="ECO:0000313" key="3">
    <source>
        <dbReference type="Proteomes" id="UP000027222"/>
    </source>
</evidence>
<sequence length="170" mass="18919">MDSNFTFPRPQPAVPRPAPASSSSEKQTEHISRESNALRASVLDAALELGIGSNSVVANWMFNNSLQEEDEEEPKRYSGQLAICRHPTITSPYVTLTFPSSPLPSSPLPSSPLPFPSLNLLCSQNPFTPLTQSIPTGPNRFPRPHLRLIRHLRRIRLHSVLFLLLLVLSY</sequence>
<dbReference type="STRING" id="685588.A0A067S7T4"/>
<keyword evidence="3" id="KW-1185">Reference proteome</keyword>
<name>A0A067S7T4_GALM3</name>
<evidence type="ECO:0000256" key="1">
    <source>
        <dbReference type="SAM" id="MobiDB-lite"/>
    </source>
</evidence>
<dbReference type="OrthoDB" id="2690066at2759"/>
<dbReference type="AlphaFoldDB" id="A0A067S7T4"/>
<organism evidence="2 3">
    <name type="scientific">Galerina marginata (strain CBS 339.88)</name>
    <dbReference type="NCBI Taxonomy" id="685588"/>
    <lineage>
        <taxon>Eukaryota</taxon>
        <taxon>Fungi</taxon>
        <taxon>Dikarya</taxon>
        <taxon>Basidiomycota</taxon>
        <taxon>Agaricomycotina</taxon>
        <taxon>Agaricomycetes</taxon>
        <taxon>Agaricomycetidae</taxon>
        <taxon>Agaricales</taxon>
        <taxon>Agaricineae</taxon>
        <taxon>Strophariaceae</taxon>
        <taxon>Galerina</taxon>
    </lineage>
</organism>
<evidence type="ECO:0000313" key="2">
    <source>
        <dbReference type="EMBL" id="KDR66896.1"/>
    </source>
</evidence>
<proteinExistence type="predicted"/>
<protein>
    <submittedName>
        <fullName evidence="2">Uncharacterized protein</fullName>
    </submittedName>
</protein>
<dbReference type="Proteomes" id="UP000027222">
    <property type="component" value="Unassembled WGS sequence"/>
</dbReference>
<feature type="region of interest" description="Disordered" evidence="1">
    <location>
        <begin position="1"/>
        <end position="34"/>
    </location>
</feature>
<reference evidence="3" key="1">
    <citation type="journal article" date="2014" name="Proc. Natl. Acad. Sci. U.S.A.">
        <title>Extensive sampling of basidiomycete genomes demonstrates inadequacy of the white-rot/brown-rot paradigm for wood decay fungi.</title>
        <authorList>
            <person name="Riley R."/>
            <person name="Salamov A.A."/>
            <person name="Brown D.W."/>
            <person name="Nagy L.G."/>
            <person name="Floudas D."/>
            <person name="Held B.W."/>
            <person name="Levasseur A."/>
            <person name="Lombard V."/>
            <person name="Morin E."/>
            <person name="Otillar R."/>
            <person name="Lindquist E.A."/>
            <person name="Sun H."/>
            <person name="LaButti K.M."/>
            <person name="Schmutz J."/>
            <person name="Jabbour D."/>
            <person name="Luo H."/>
            <person name="Baker S.E."/>
            <person name="Pisabarro A.G."/>
            <person name="Walton J.D."/>
            <person name="Blanchette R.A."/>
            <person name="Henrissat B."/>
            <person name="Martin F."/>
            <person name="Cullen D."/>
            <person name="Hibbett D.S."/>
            <person name="Grigoriev I.V."/>
        </authorList>
    </citation>
    <scope>NUCLEOTIDE SEQUENCE [LARGE SCALE GENOMIC DNA]</scope>
    <source>
        <strain evidence="3">CBS 339.88</strain>
    </source>
</reference>
<feature type="compositionally biased region" description="Pro residues" evidence="1">
    <location>
        <begin position="9"/>
        <end position="18"/>
    </location>
</feature>
<dbReference type="EMBL" id="KL142419">
    <property type="protein sequence ID" value="KDR66896.1"/>
    <property type="molecule type" value="Genomic_DNA"/>
</dbReference>
<gene>
    <name evidence="2" type="ORF">GALMADRAFT_1135798</name>
</gene>